<name>A0ABT4LJF9_9PROT</name>
<evidence type="ECO:0000256" key="7">
    <source>
        <dbReference type="ARBA" id="ARBA00023004"/>
    </source>
</evidence>
<comment type="cofactor">
    <cofactor evidence="1">
        <name>[4Fe-4S] cluster</name>
        <dbReference type="ChEBI" id="CHEBI:49883"/>
    </cofactor>
</comment>
<dbReference type="InterPro" id="IPR004559">
    <property type="entry name" value="HemW-like"/>
</dbReference>
<protein>
    <recommendedName>
        <fullName evidence="3 10">Heme chaperone HemW</fullName>
    </recommendedName>
</protein>
<keyword evidence="4 10" id="KW-0349">Heme</keyword>
<dbReference type="InterPro" id="IPR007197">
    <property type="entry name" value="rSAM"/>
</dbReference>
<comment type="similarity">
    <text evidence="2">Belongs to the anaerobic coproporphyrinogen-III oxidase family. HemW subfamily.</text>
</comment>
<evidence type="ECO:0000313" key="12">
    <source>
        <dbReference type="EMBL" id="MCZ4281238.1"/>
    </source>
</evidence>
<dbReference type="InterPro" id="IPR006638">
    <property type="entry name" value="Elp3/MiaA/NifB-like_rSAM"/>
</dbReference>
<evidence type="ECO:0000256" key="6">
    <source>
        <dbReference type="ARBA" id="ARBA00022723"/>
    </source>
</evidence>
<evidence type="ECO:0000256" key="4">
    <source>
        <dbReference type="ARBA" id="ARBA00022617"/>
    </source>
</evidence>
<dbReference type="InterPro" id="IPR034505">
    <property type="entry name" value="Coproporphyrinogen-III_oxidase"/>
</dbReference>
<comment type="function">
    <text evidence="10">Probably acts as a heme chaperone, transferring heme to an unknown acceptor. Binds one molecule of heme per monomer, possibly covalently. Binds 1 [4Fe-4S] cluster. The cluster is coordinated with 3 cysteines and an exchangeable S-adenosyl-L-methionine.</text>
</comment>
<dbReference type="CDD" id="cd01335">
    <property type="entry name" value="Radical_SAM"/>
    <property type="match status" value="1"/>
</dbReference>
<comment type="caution">
    <text evidence="12">The sequence shown here is derived from an EMBL/GenBank/DDBJ whole genome shotgun (WGS) entry which is preliminary data.</text>
</comment>
<accession>A0ABT4LJF9</accession>
<dbReference type="SFLD" id="SFLDG01065">
    <property type="entry name" value="anaerobic_coproporphyrinogen-I"/>
    <property type="match status" value="1"/>
</dbReference>
<dbReference type="SMART" id="SM00729">
    <property type="entry name" value="Elp3"/>
    <property type="match status" value="1"/>
</dbReference>
<evidence type="ECO:0000256" key="9">
    <source>
        <dbReference type="ARBA" id="ARBA00023186"/>
    </source>
</evidence>
<keyword evidence="7 10" id="KW-0408">Iron</keyword>
<evidence type="ECO:0000256" key="5">
    <source>
        <dbReference type="ARBA" id="ARBA00022691"/>
    </source>
</evidence>
<dbReference type="SFLD" id="SFLDF00288">
    <property type="entry name" value="HemN-like__clustered_with_nucl"/>
    <property type="match status" value="1"/>
</dbReference>
<keyword evidence="6 10" id="KW-0479">Metal-binding</keyword>
<proteinExistence type="inferred from homology"/>
<comment type="subcellular location">
    <subcellularLocation>
        <location evidence="10">Cytoplasm</location>
    </subcellularLocation>
</comment>
<organism evidence="12 13">
    <name type="scientific">Kiloniella laminariae</name>
    <dbReference type="NCBI Taxonomy" id="454162"/>
    <lineage>
        <taxon>Bacteria</taxon>
        <taxon>Pseudomonadati</taxon>
        <taxon>Pseudomonadota</taxon>
        <taxon>Alphaproteobacteria</taxon>
        <taxon>Rhodospirillales</taxon>
        <taxon>Kiloniellaceae</taxon>
        <taxon>Kiloniella</taxon>
    </lineage>
</organism>
<keyword evidence="5 10" id="KW-0949">S-adenosyl-L-methionine</keyword>
<keyword evidence="9 10" id="KW-0143">Chaperone</keyword>
<dbReference type="Pfam" id="PF04055">
    <property type="entry name" value="Radical_SAM"/>
    <property type="match status" value="1"/>
</dbReference>
<dbReference type="InterPro" id="IPR058240">
    <property type="entry name" value="rSAM_sf"/>
</dbReference>
<keyword evidence="13" id="KW-1185">Reference proteome</keyword>
<keyword evidence="10" id="KW-0004">4Fe-4S</keyword>
<sequence length="411" mass="45954">MQQTNSGTVPAAAKRGFGIYIHWPFCLKKCPYCDFNSHVREDVSQSRWRAALLQELNHYAELLKQRGGEGRIVSSVFFGGGTPSLMAPETVAALINRIRQLWPTRNDLEITLEANPTSVEAGKFAAFSQAGVNRVSLGIQSLNDEDLKFLGREHSASEALAAIDVARKNFERFSFDLIYARPEQDRNTWKRELERALGEGTGHLSLYQLTIEENTVFHAARRRGELKELDQDKAAELYELTNEIMAEKGLPGYEVSNYARPGEESRHNLTYWRYGDYIGIGPGAHGRLTLNPGEASSGSGNPTEKLATRQHRAPEIWLETVEQAAHATRNFDIVSDQERFEEMIMMGLRLKEGISLAEIRLETGQNLEQLLPASRLAALGEEGLLVKTDSHIRATSAGRIRLNTLLSYLLG</sequence>
<dbReference type="InterPro" id="IPR013785">
    <property type="entry name" value="Aldolase_TIM"/>
</dbReference>
<dbReference type="Pfam" id="PF06969">
    <property type="entry name" value="HemN_C"/>
    <property type="match status" value="1"/>
</dbReference>
<dbReference type="SFLD" id="SFLDF00562">
    <property type="entry name" value="HemN-like__clustered_with_heat"/>
    <property type="match status" value="1"/>
</dbReference>
<dbReference type="SUPFAM" id="SSF102114">
    <property type="entry name" value="Radical SAM enzymes"/>
    <property type="match status" value="1"/>
</dbReference>
<evidence type="ECO:0000256" key="1">
    <source>
        <dbReference type="ARBA" id="ARBA00001966"/>
    </source>
</evidence>
<evidence type="ECO:0000256" key="8">
    <source>
        <dbReference type="ARBA" id="ARBA00023014"/>
    </source>
</evidence>
<gene>
    <name evidence="12" type="primary">hemW</name>
    <name evidence="12" type="ORF">O4H49_10650</name>
</gene>
<evidence type="ECO:0000256" key="3">
    <source>
        <dbReference type="ARBA" id="ARBA00017228"/>
    </source>
</evidence>
<dbReference type="SFLD" id="SFLDS00029">
    <property type="entry name" value="Radical_SAM"/>
    <property type="match status" value="1"/>
</dbReference>
<evidence type="ECO:0000259" key="11">
    <source>
        <dbReference type="PROSITE" id="PS51918"/>
    </source>
</evidence>
<dbReference type="Proteomes" id="UP001069802">
    <property type="component" value="Unassembled WGS sequence"/>
</dbReference>
<evidence type="ECO:0000256" key="2">
    <source>
        <dbReference type="ARBA" id="ARBA00006100"/>
    </source>
</evidence>
<dbReference type="EMBL" id="JAPWGY010000003">
    <property type="protein sequence ID" value="MCZ4281238.1"/>
    <property type="molecule type" value="Genomic_DNA"/>
</dbReference>
<evidence type="ECO:0000256" key="10">
    <source>
        <dbReference type="RuleBase" id="RU364116"/>
    </source>
</evidence>
<dbReference type="RefSeq" id="WP_269423407.1">
    <property type="nucleotide sequence ID" value="NZ_JAPWGY010000003.1"/>
</dbReference>
<dbReference type="PANTHER" id="PTHR13932:SF5">
    <property type="entry name" value="RADICAL S-ADENOSYL METHIONINE DOMAIN-CONTAINING PROTEIN 1, MITOCHONDRIAL"/>
    <property type="match status" value="1"/>
</dbReference>
<dbReference type="PROSITE" id="PS51918">
    <property type="entry name" value="RADICAL_SAM"/>
    <property type="match status" value="1"/>
</dbReference>
<feature type="domain" description="Radical SAM core" evidence="11">
    <location>
        <begin position="11"/>
        <end position="251"/>
    </location>
</feature>
<reference evidence="12" key="1">
    <citation type="submission" date="2022-12" db="EMBL/GenBank/DDBJ databases">
        <title>Bacterial isolates from different developmental stages of Nematostella vectensis.</title>
        <authorList>
            <person name="Fraune S."/>
        </authorList>
    </citation>
    <scope>NUCLEOTIDE SEQUENCE</scope>
    <source>
        <strain evidence="12">G21630-S1</strain>
    </source>
</reference>
<dbReference type="NCBIfam" id="TIGR00539">
    <property type="entry name" value="hemN_rel"/>
    <property type="match status" value="1"/>
</dbReference>
<keyword evidence="8 10" id="KW-0411">Iron-sulfur</keyword>
<dbReference type="InterPro" id="IPR010723">
    <property type="entry name" value="HemN_C"/>
</dbReference>
<keyword evidence="10" id="KW-0963">Cytoplasm</keyword>
<evidence type="ECO:0000313" key="13">
    <source>
        <dbReference type="Proteomes" id="UP001069802"/>
    </source>
</evidence>
<dbReference type="Gene3D" id="3.20.20.70">
    <property type="entry name" value="Aldolase class I"/>
    <property type="match status" value="1"/>
</dbReference>
<dbReference type="PANTHER" id="PTHR13932">
    <property type="entry name" value="COPROPORPHYRINIGEN III OXIDASE"/>
    <property type="match status" value="1"/>
</dbReference>